<feature type="coiled-coil region" evidence="1">
    <location>
        <begin position="18"/>
        <end position="45"/>
    </location>
</feature>
<gene>
    <name evidence="2" type="ORF">S01H4_45703</name>
</gene>
<organism evidence="2">
    <name type="scientific">marine sediment metagenome</name>
    <dbReference type="NCBI Taxonomy" id="412755"/>
    <lineage>
        <taxon>unclassified sequences</taxon>
        <taxon>metagenomes</taxon>
        <taxon>ecological metagenomes</taxon>
    </lineage>
</organism>
<dbReference type="EMBL" id="BART01025464">
    <property type="protein sequence ID" value="GAH01218.1"/>
    <property type="molecule type" value="Genomic_DNA"/>
</dbReference>
<sequence>IYECQKKIIINRRFIRELESEGQSMAHLIRENRELEDQIATFQKELRKKYQFSY</sequence>
<reference evidence="2" key="1">
    <citation type="journal article" date="2014" name="Front. Microbiol.">
        <title>High frequency of phylogenetically diverse reductive dehalogenase-homologous genes in deep subseafloor sedimentary metagenomes.</title>
        <authorList>
            <person name="Kawai M."/>
            <person name="Futagami T."/>
            <person name="Toyoda A."/>
            <person name="Takaki Y."/>
            <person name="Nishi S."/>
            <person name="Hori S."/>
            <person name="Arai W."/>
            <person name="Tsubouchi T."/>
            <person name="Morono Y."/>
            <person name="Uchiyama I."/>
            <person name="Ito T."/>
            <person name="Fujiyama A."/>
            <person name="Inagaki F."/>
            <person name="Takami H."/>
        </authorList>
    </citation>
    <scope>NUCLEOTIDE SEQUENCE</scope>
    <source>
        <strain evidence="2">Expedition CK06-06</strain>
    </source>
</reference>
<comment type="caution">
    <text evidence="2">The sequence shown here is derived from an EMBL/GenBank/DDBJ whole genome shotgun (WGS) entry which is preliminary data.</text>
</comment>
<dbReference type="AlphaFoldDB" id="X1DXU8"/>
<evidence type="ECO:0000256" key="1">
    <source>
        <dbReference type="SAM" id="Coils"/>
    </source>
</evidence>
<keyword evidence="1" id="KW-0175">Coiled coil</keyword>
<evidence type="ECO:0000313" key="2">
    <source>
        <dbReference type="EMBL" id="GAH01218.1"/>
    </source>
</evidence>
<proteinExistence type="predicted"/>
<accession>X1DXU8</accession>
<protein>
    <submittedName>
        <fullName evidence="2">Uncharacterized protein</fullName>
    </submittedName>
</protein>
<name>X1DXU8_9ZZZZ</name>
<feature type="non-terminal residue" evidence="2">
    <location>
        <position position="1"/>
    </location>
</feature>